<proteinExistence type="predicted"/>
<sequence>MAPYVTSWSAEYDLPCALVERPDRSIGHATELPGDRDRQGVLWKQVASHRGQGRPEFGKVHPLRQRRAMERLLCQVCGNPADQNSDGVLWLQVDHHDDWPGWPERMASTEPPICRPCAALSTRLCPALRRSGASAVRVREFPIVGVRGALYRPGALAPIAAQAGNFAYGDPALRRVQASALLRELRGCIREF</sequence>
<organism evidence="1 2">
    <name type="scientific">Lentzea guizhouensis</name>
    <dbReference type="NCBI Taxonomy" id="1586287"/>
    <lineage>
        <taxon>Bacteria</taxon>
        <taxon>Bacillati</taxon>
        <taxon>Actinomycetota</taxon>
        <taxon>Actinomycetes</taxon>
        <taxon>Pseudonocardiales</taxon>
        <taxon>Pseudonocardiaceae</taxon>
        <taxon>Lentzea</taxon>
    </lineage>
</organism>
<dbReference type="STRING" id="1586287.BBK82_19065"/>
<evidence type="ECO:0000313" key="1">
    <source>
        <dbReference type="EMBL" id="ANZ42857.1"/>
    </source>
</evidence>
<gene>
    <name evidence="1" type="ORF">BBK82_19065</name>
</gene>
<reference evidence="1 2" key="1">
    <citation type="submission" date="2016-07" db="EMBL/GenBank/DDBJ databases">
        <title>Complete genome sequence of the Lentzea guizhouensis DHS C013.</title>
        <authorList>
            <person name="Cao C."/>
        </authorList>
    </citation>
    <scope>NUCLEOTIDE SEQUENCE [LARGE SCALE GENOMIC DNA]</scope>
    <source>
        <strain evidence="1 2">DHS C013</strain>
    </source>
</reference>
<evidence type="ECO:0000313" key="2">
    <source>
        <dbReference type="Proteomes" id="UP000093053"/>
    </source>
</evidence>
<dbReference type="AlphaFoldDB" id="A0A1B2HYS9"/>
<dbReference type="EMBL" id="CP016793">
    <property type="protein sequence ID" value="ANZ42857.1"/>
    <property type="molecule type" value="Genomic_DNA"/>
</dbReference>
<dbReference type="KEGG" id="led:BBK82_19065"/>
<keyword evidence="2" id="KW-1185">Reference proteome</keyword>
<protein>
    <submittedName>
        <fullName evidence="1">Uncharacterized protein</fullName>
    </submittedName>
</protein>
<dbReference type="Proteomes" id="UP000093053">
    <property type="component" value="Chromosome"/>
</dbReference>
<accession>A0A1B2HYS9</accession>
<name>A0A1B2HYS9_9PSEU</name>